<name>A0AAU8JGK4_9CYAN</name>
<gene>
    <name evidence="2" type="ORF">ABWT76_006035</name>
</gene>
<keyword evidence="1" id="KW-0472">Membrane</keyword>
<feature type="transmembrane region" description="Helical" evidence="1">
    <location>
        <begin position="20"/>
        <end position="41"/>
    </location>
</feature>
<dbReference type="AlphaFoldDB" id="A0AAU8JGK4"/>
<proteinExistence type="predicted"/>
<protein>
    <submittedName>
        <fullName evidence="2">Uncharacterized protein</fullName>
    </submittedName>
</protein>
<dbReference type="EMBL" id="CP159837">
    <property type="protein sequence ID" value="XCM37215.1"/>
    <property type="molecule type" value="Genomic_DNA"/>
</dbReference>
<evidence type="ECO:0000313" key="2">
    <source>
        <dbReference type="EMBL" id="XCM37215.1"/>
    </source>
</evidence>
<dbReference type="RefSeq" id="WP_156331825.1">
    <property type="nucleotide sequence ID" value="NZ_CP159837.1"/>
</dbReference>
<accession>A0AAU8JGK4</accession>
<organism evidence="2">
    <name type="scientific">Planktothricoides raciborskii GIHE-MW2</name>
    <dbReference type="NCBI Taxonomy" id="2792601"/>
    <lineage>
        <taxon>Bacteria</taxon>
        <taxon>Bacillati</taxon>
        <taxon>Cyanobacteriota</taxon>
        <taxon>Cyanophyceae</taxon>
        <taxon>Oscillatoriophycideae</taxon>
        <taxon>Oscillatoriales</taxon>
        <taxon>Oscillatoriaceae</taxon>
        <taxon>Planktothricoides</taxon>
    </lineage>
</organism>
<sequence>MVGSLIMGAAMISSQEPIAQVYWVSEALFAAASLLGLWLIISMAIPSGTLREQEN</sequence>
<reference evidence="2" key="1">
    <citation type="submission" date="2024-07" db="EMBL/GenBank/DDBJ databases">
        <authorList>
            <person name="Kim Y.J."/>
            <person name="Jeong J.Y."/>
        </authorList>
    </citation>
    <scope>NUCLEOTIDE SEQUENCE</scope>
    <source>
        <strain evidence="2">GIHE-MW2</strain>
    </source>
</reference>
<keyword evidence="1" id="KW-0812">Transmembrane</keyword>
<keyword evidence="1" id="KW-1133">Transmembrane helix</keyword>
<evidence type="ECO:0000256" key="1">
    <source>
        <dbReference type="SAM" id="Phobius"/>
    </source>
</evidence>